<accession>A0ABQ0AEB5</accession>
<dbReference type="Gene3D" id="2.60.120.380">
    <property type="match status" value="2"/>
</dbReference>
<dbReference type="PROSITE" id="PS00137">
    <property type="entry name" value="SUBTILASE_HIS"/>
    <property type="match status" value="1"/>
</dbReference>
<dbReference type="InterPro" id="IPR007280">
    <property type="entry name" value="Peptidase_C_arc/bac"/>
</dbReference>
<keyword evidence="6" id="KW-0732">Signal</keyword>
<evidence type="ECO:0000256" key="4">
    <source>
        <dbReference type="ARBA" id="ARBA00022825"/>
    </source>
</evidence>
<keyword evidence="3 5" id="KW-0378">Hydrolase</keyword>
<evidence type="ECO:0000256" key="5">
    <source>
        <dbReference type="PROSITE-ProRule" id="PRU01240"/>
    </source>
</evidence>
<dbReference type="PANTHER" id="PTHR43806">
    <property type="entry name" value="PEPTIDASE S8"/>
    <property type="match status" value="1"/>
</dbReference>
<dbReference type="Pfam" id="PF00082">
    <property type="entry name" value="Peptidase_S8"/>
    <property type="match status" value="1"/>
</dbReference>
<dbReference type="InterPro" id="IPR015500">
    <property type="entry name" value="Peptidase_S8_subtilisin-rel"/>
</dbReference>
<dbReference type="InterPro" id="IPR036852">
    <property type="entry name" value="Peptidase_S8/S53_dom_sf"/>
</dbReference>
<sequence>MLPVIKKSWQKSSKRLAFAISAVTLSAASSLSYAVVPELQQSSVAPVHQAQSMTNRIIVKYKDSSALATAETMSTARFNRMGRATGTSFKHMRRLSTGAQLIEMNDFKSQKDINSIISEIMTDPNVEYAEPDLMMHPLAIPTDPRYNEQWHYFETTGGLNLPTAWDTSTGSGAIVGVIDTGYRPHADLVANILPGYDMISDATVARDGNGRDNNALDEGDWTAAGACGPGSRASDSSWHGTHVAGTVGAVANNGIGVAGVAYNAQIVPIRALGRCGGFTSDIADGIIWGAGGSVSGIPTNANPAHVLNLSLGGTGACSATTQAAINTARSLGTTVVVAAGNSNVNASNANPANCNGVITVAATNRNGSKAFYSNFGNVVDVSAPGGETTVTSNGVLSTLNTGTTTPGADTYAFYQGTSMATPHVAGAAALLYSVNPNITPDEVESILTSTARSFPGTCSGCGVGIVDAAAAVELASGGSTGGGSVLTNGVAITGLSGATGTEIRYTLEVPAGATDLSFTMAGGTGDADLYVRYASAPTTSTFDCRPFLNGNNETCNITNVQAGTYHVMVRAFSTFSGVSLTGSFTDPSSGPVGISESNLSASSGTWRHFTIDVPAGASSLDANMSGGTGDADLYVRFGSEPTTSSFQCRPFLNGNNESCSVSSPTAGTWYVSIRAFSTYSGVNLEADVN</sequence>
<organism evidence="9 10">
    <name type="scientific">Sessilibacter corallicola</name>
    <dbReference type="NCBI Taxonomy" id="2904075"/>
    <lineage>
        <taxon>Bacteria</taxon>
        <taxon>Pseudomonadati</taxon>
        <taxon>Pseudomonadota</taxon>
        <taxon>Gammaproteobacteria</taxon>
        <taxon>Cellvibrionales</taxon>
        <taxon>Cellvibrionaceae</taxon>
        <taxon>Sessilibacter</taxon>
    </lineage>
</organism>
<evidence type="ECO:0000256" key="3">
    <source>
        <dbReference type="ARBA" id="ARBA00022801"/>
    </source>
</evidence>
<dbReference type="InterPro" id="IPR050131">
    <property type="entry name" value="Peptidase_S8_subtilisin-like"/>
</dbReference>
<evidence type="ECO:0000256" key="6">
    <source>
        <dbReference type="SAM" id="SignalP"/>
    </source>
</evidence>
<proteinExistence type="inferred from homology"/>
<dbReference type="InterPro" id="IPR023828">
    <property type="entry name" value="Peptidase_S8_Ser-AS"/>
</dbReference>
<dbReference type="PRINTS" id="PR00723">
    <property type="entry name" value="SUBTILISIN"/>
</dbReference>
<feature type="signal peptide" evidence="6">
    <location>
        <begin position="1"/>
        <end position="34"/>
    </location>
</feature>
<dbReference type="InterPro" id="IPR022398">
    <property type="entry name" value="Peptidase_S8_His-AS"/>
</dbReference>
<dbReference type="Gene3D" id="3.40.50.200">
    <property type="entry name" value="Peptidase S8/S53 domain"/>
    <property type="match status" value="1"/>
</dbReference>
<feature type="active site" description="Charge relay system" evidence="5">
    <location>
        <position position="418"/>
    </location>
</feature>
<keyword evidence="4 5" id="KW-0720">Serine protease</keyword>
<gene>
    <name evidence="9" type="ORF">NBRC116591_38020</name>
</gene>
<feature type="chain" id="PRO_5045714150" evidence="6">
    <location>
        <begin position="35"/>
        <end position="689"/>
    </location>
</feature>
<dbReference type="InterPro" id="IPR000209">
    <property type="entry name" value="Peptidase_S8/S53_dom"/>
</dbReference>
<feature type="active site" description="Charge relay system" evidence="5">
    <location>
        <position position="239"/>
    </location>
</feature>
<evidence type="ECO:0000259" key="7">
    <source>
        <dbReference type="Pfam" id="PF00082"/>
    </source>
</evidence>
<dbReference type="PROSITE" id="PS00138">
    <property type="entry name" value="SUBTILASE_SER"/>
    <property type="match status" value="1"/>
</dbReference>
<dbReference type="PANTHER" id="PTHR43806:SF11">
    <property type="entry name" value="CEREVISIN-RELATED"/>
    <property type="match status" value="1"/>
</dbReference>
<feature type="active site" description="Charge relay system" evidence="5">
    <location>
        <position position="179"/>
    </location>
</feature>
<dbReference type="InterPro" id="IPR034176">
    <property type="entry name" value="Peptidases_S8_13"/>
</dbReference>
<dbReference type="RefSeq" id="WP_353304355.1">
    <property type="nucleotide sequence ID" value="NZ_BAABWN010000017.1"/>
</dbReference>
<dbReference type="CDD" id="cd07496">
    <property type="entry name" value="Peptidases_S8_13"/>
    <property type="match status" value="1"/>
</dbReference>
<evidence type="ECO:0000259" key="8">
    <source>
        <dbReference type="Pfam" id="PF04151"/>
    </source>
</evidence>
<feature type="domain" description="Peptidase C-terminal archaeal/bacterial" evidence="8">
    <location>
        <begin position="504"/>
        <end position="571"/>
    </location>
</feature>
<evidence type="ECO:0000313" key="9">
    <source>
        <dbReference type="EMBL" id="GAA6169990.1"/>
    </source>
</evidence>
<comment type="similarity">
    <text evidence="1 5">Belongs to the peptidase S8 family.</text>
</comment>
<protein>
    <submittedName>
        <fullName evidence="9">S8 family peptidase</fullName>
    </submittedName>
</protein>
<keyword evidence="10" id="KW-1185">Reference proteome</keyword>
<dbReference type="SUPFAM" id="SSF52743">
    <property type="entry name" value="Subtilisin-like"/>
    <property type="match status" value="1"/>
</dbReference>
<evidence type="ECO:0000256" key="2">
    <source>
        <dbReference type="ARBA" id="ARBA00022670"/>
    </source>
</evidence>
<dbReference type="PROSITE" id="PS51892">
    <property type="entry name" value="SUBTILASE"/>
    <property type="match status" value="1"/>
</dbReference>
<name>A0ABQ0AEB5_9GAMM</name>
<evidence type="ECO:0000256" key="1">
    <source>
        <dbReference type="ARBA" id="ARBA00011073"/>
    </source>
</evidence>
<dbReference type="EMBL" id="BAABWN010000017">
    <property type="protein sequence ID" value="GAA6169990.1"/>
    <property type="molecule type" value="Genomic_DNA"/>
</dbReference>
<feature type="domain" description="Peptidase C-terminal archaeal/bacterial" evidence="8">
    <location>
        <begin position="609"/>
        <end position="674"/>
    </location>
</feature>
<keyword evidence="2 5" id="KW-0645">Protease</keyword>
<reference evidence="9 10" key="1">
    <citation type="submission" date="2024-04" db="EMBL/GenBank/DDBJ databases">
        <title>Draft genome sequence of Sessilibacter corallicola NBRC 116591.</title>
        <authorList>
            <person name="Miyakawa T."/>
            <person name="Kusuya Y."/>
            <person name="Miura T."/>
        </authorList>
    </citation>
    <scope>NUCLEOTIDE SEQUENCE [LARGE SCALE GENOMIC DNA]</scope>
    <source>
        <strain evidence="9 10">KU-00831-HH</strain>
    </source>
</reference>
<comment type="caution">
    <text evidence="9">The sequence shown here is derived from an EMBL/GenBank/DDBJ whole genome shotgun (WGS) entry which is preliminary data.</text>
</comment>
<evidence type="ECO:0000313" key="10">
    <source>
        <dbReference type="Proteomes" id="UP001465153"/>
    </source>
</evidence>
<dbReference type="Proteomes" id="UP001465153">
    <property type="component" value="Unassembled WGS sequence"/>
</dbReference>
<dbReference type="Pfam" id="PF04151">
    <property type="entry name" value="PPC"/>
    <property type="match status" value="2"/>
</dbReference>
<feature type="domain" description="Peptidase S8/S53" evidence="7">
    <location>
        <begin position="170"/>
        <end position="464"/>
    </location>
</feature>